<comment type="caution">
    <text evidence="1">The sequence shown here is derived from an EMBL/GenBank/DDBJ whole genome shotgun (WGS) entry which is preliminary data.</text>
</comment>
<reference evidence="1 2" key="1">
    <citation type="journal article" date="2022" name="bioRxiv">
        <title>The genome of the oomycete Peronosclerospora sorghi, a cosmopolitan pathogen of maize and sorghum, is inflated with dispersed pseudogenes.</title>
        <authorList>
            <person name="Fletcher K."/>
            <person name="Martin F."/>
            <person name="Isakeit T."/>
            <person name="Cavanaugh K."/>
            <person name="Magill C."/>
            <person name="Michelmore R."/>
        </authorList>
    </citation>
    <scope>NUCLEOTIDE SEQUENCE [LARGE SCALE GENOMIC DNA]</scope>
    <source>
        <strain evidence="1">P6</strain>
    </source>
</reference>
<name>A0ACC0VRL8_9STRA</name>
<keyword evidence="2" id="KW-1185">Reference proteome</keyword>
<evidence type="ECO:0000313" key="2">
    <source>
        <dbReference type="Proteomes" id="UP001163321"/>
    </source>
</evidence>
<dbReference type="Proteomes" id="UP001163321">
    <property type="component" value="Chromosome 8"/>
</dbReference>
<sequence length="153" mass="17587">MKMASLMAVINNSDENQHKRVKVDGTKKWTHRNASISISSLTTNDEPVMKWRMRHEVATTIEHRQEEKSREVAPTHEANGEIPHRNGHGDPSPGVKRSMYDFYFPTGKRTENSEGGINRFLKRKRRTGRRMEELAATELDMLRFGVDVGLKRG</sequence>
<protein>
    <submittedName>
        <fullName evidence="1">Uncharacterized protein</fullName>
    </submittedName>
</protein>
<gene>
    <name evidence="1" type="ORF">PsorP6_003778</name>
</gene>
<accession>A0ACC0VRL8</accession>
<dbReference type="EMBL" id="CM047587">
    <property type="protein sequence ID" value="KAI9908121.1"/>
    <property type="molecule type" value="Genomic_DNA"/>
</dbReference>
<organism evidence="1 2">
    <name type="scientific">Peronosclerospora sorghi</name>
    <dbReference type="NCBI Taxonomy" id="230839"/>
    <lineage>
        <taxon>Eukaryota</taxon>
        <taxon>Sar</taxon>
        <taxon>Stramenopiles</taxon>
        <taxon>Oomycota</taxon>
        <taxon>Peronosporomycetes</taxon>
        <taxon>Peronosporales</taxon>
        <taxon>Peronosporaceae</taxon>
        <taxon>Peronosclerospora</taxon>
    </lineage>
</organism>
<proteinExistence type="predicted"/>
<evidence type="ECO:0000313" key="1">
    <source>
        <dbReference type="EMBL" id="KAI9908121.1"/>
    </source>
</evidence>